<dbReference type="Gene3D" id="1.25.40.10">
    <property type="entry name" value="Tetratricopeptide repeat domain"/>
    <property type="match status" value="1"/>
</dbReference>
<feature type="transmembrane region" description="Helical" evidence="4">
    <location>
        <begin position="369"/>
        <end position="389"/>
    </location>
</feature>
<dbReference type="EMBL" id="BRXW01000162">
    <property type="protein sequence ID" value="GMI11398.1"/>
    <property type="molecule type" value="Genomic_DNA"/>
</dbReference>
<feature type="repeat" description="TPR" evidence="3">
    <location>
        <begin position="499"/>
        <end position="532"/>
    </location>
</feature>
<dbReference type="GO" id="GO:0035269">
    <property type="term" value="P:protein O-linked glycosylation via mannose"/>
    <property type="evidence" value="ECO:0007669"/>
    <property type="project" value="TreeGrafter"/>
</dbReference>
<feature type="transmembrane region" description="Helical" evidence="4">
    <location>
        <begin position="307"/>
        <end position="324"/>
    </location>
</feature>
<feature type="transmembrane region" description="Helical" evidence="4">
    <location>
        <begin position="21"/>
        <end position="41"/>
    </location>
</feature>
<feature type="transmembrane region" description="Helical" evidence="4">
    <location>
        <begin position="132"/>
        <end position="151"/>
    </location>
</feature>
<dbReference type="InterPro" id="IPR019734">
    <property type="entry name" value="TPR_rpt"/>
</dbReference>
<keyword evidence="4" id="KW-1133">Transmembrane helix</keyword>
<proteinExistence type="predicted"/>
<feature type="transmembrane region" description="Helical" evidence="4">
    <location>
        <begin position="102"/>
        <end position="120"/>
    </location>
</feature>
<feature type="transmembrane region" description="Helical" evidence="4">
    <location>
        <begin position="410"/>
        <end position="428"/>
    </location>
</feature>
<dbReference type="Proteomes" id="UP001165122">
    <property type="component" value="Unassembled WGS sequence"/>
</dbReference>
<dbReference type="Pfam" id="PF14559">
    <property type="entry name" value="TPR_19"/>
    <property type="match status" value="1"/>
</dbReference>
<evidence type="ECO:0000256" key="2">
    <source>
        <dbReference type="ARBA" id="ARBA00022803"/>
    </source>
</evidence>
<evidence type="ECO:0000313" key="6">
    <source>
        <dbReference type="Proteomes" id="UP001165122"/>
    </source>
</evidence>
<feature type="transmembrane region" description="Helical" evidence="4">
    <location>
        <begin position="336"/>
        <end position="357"/>
    </location>
</feature>
<evidence type="ECO:0000256" key="3">
    <source>
        <dbReference type="PROSITE-ProRule" id="PRU00339"/>
    </source>
</evidence>
<dbReference type="AlphaFoldDB" id="A0A9W7FFS7"/>
<feature type="transmembrane region" description="Helical" evidence="4">
    <location>
        <begin position="235"/>
        <end position="255"/>
    </location>
</feature>
<dbReference type="GO" id="GO:0005783">
    <property type="term" value="C:endoplasmic reticulum"/>
    <property type="evidence" value="ECO:0007669"/>
    <property type="project" value="TreeGrafter"/>
</dbReference>
<feature type="transmembrane region" description="Helical" evidence="4">
    <location>
        <begin position="276"/>
        <end position="295"/>
    </location>
</feature>
<keyword evidence="4" id="KW-0812">Transmembrane</keyword>
<dbReference type="GO" id="GO:0000030">
    <property type="term" value="F:mannosyltransferase activity"/>
    <property type="evidence" value="ECO:0007669"/>
    <property type="project" value="TreeGrafter"/>
</dbReference>
<evidence type="ECO:0000256" key="4">
    <source>
        <dbReference type="SAM" id="Phobius"/>
    </source>
</evidence>
<keyword evidence="2 3" id="KW-0802">TPR repeat</keyword>
<accession>A0A9W7FFS7</accession>
<feature type="transmembrane region" description="Helical" evidence="4">
    <location>
        <begin position="72"/>
        <end position="90"/>
    </location>
</feature>
<feature type="repeat" description="TPR" evidence="3">
    <location>
        <begin position="567"/>
        <end position="600"/>
    </location>
</feature>
<dbReference type="InterPro" id="IPR052346">
    <property type="entry name" value="O-mannosyl-transferase_TMTC"/>
</dbReference>
<dbReference type="PROSITE" id="PS50005">
    <property type="entry name" value="TPR"/>
    <property type="match status" value="3"/>
</dbReference>
<sequence>MRAHPPRSKLRKPDPLPSIPSISLTPHWSLLLLISLLPYLLTLQNPKHYLNNWDDYDNFVANPYTQSAQANYAINIILHGISTLLSNFLSTTILTKHAKMSTSNINIFSSFGAIIFATHPCRVESVCWVSCQPYLLGTMFSLLSCLAYLWIEEPERKMKWCLGFYAAACLSKSICVTLPVTFILYDSLIVKSNIETRRSHPYYKECEGSSECQMSDDIGGTQLYFYIVDSVWEHWMYLVVAVLVSFKAVMSNEVGEGTASPDTGIFEKFSQFGAKIFFCMYYSVVPTGVSSIYPVVDEAHFTNHRYIFNRIFAMAVVRFVTALIRRIYDMGYGYLHYELITFAFSGIFFADILPTLVSEHGWRYLFCNSYLYVPSAILGTLGVALLLIGAKVNPDEIINNSDRPKWHKQFFFGAAVFVVAMQVQLSMAEIQVWSDSTSFWKRNFEEYRDFKGSGSIEMIQLNYVRALMEEEKYYDGLTVMRETVEKRADMNEVSHIALSTIYFDIGVKFKAGGETSYAIEAYEQSLQHNSNYVKALANLGNTFTEMGRTDTALTYLQKIVEIDPNDAQGWFGIGNAYYTDNKPTEALKAYKKCADVAPEQFHAMIGKAIARAMVLKERLENENDM</sequence>
<feature type="transmembrane region" description="Helical" evidence="4">
    <location>
        <begin position="163"/>
        <end position="185"/>
    </location>
</feature>
<dbReference type="PANTHER" id="PTHR44227">
    <property type="match status" value="1"/>
</dbReference>
<dbReference type="GO" id="GO:0030968">
    <property type="term" value="P:endoplasmic reticulum unfolded protein response"/>
    <property type="evidence" value="ECO:0007669"/>
    <property type="project" value="TreeGrafter"/>
</dbReference>
<reference evidence="6" key="1">
    <citation type="journal article" date="2023" name="Commun. Biol.">
        <title>Genome analysis of Parmales, the sister group of diatoms, reveals the evolutionary specialization of diatoms from phago-mixotrophs to photoautotrophs.</title>
        <authorList>
            <person name="Ban H."/>
            <person name="Sato S."/>
            <person name="Yoshikawa S."/>
            <person name="Yamada K."/>
            <person name="Nakamura Y."/>
            <person name="Ichinomiya M."/>
            <person name="Sato N."/>
            <person name="Blanc-Mathieu R."/>
            <person name="Endo H."/>
            <person name="Kuwata A."/>
            <person name="Ogata H."/>
        </authorList>
    </citation>
    <scope>NUCLEOTIDE SEQUENCE [LARGE SCALE GENOMIC DNA]</scope>
    <source>
        <strain evidence="6">NIES 3700</strain>
    </source>
</reference>
<feature type="repeat" description="TPR" evidence="3">
    <location>
        <begin position="533"/>
        <end position="566"/>
    </location>
</feature>
<keyword evidence="1" id="KW-0677">Repeat</keyword>
<dbReference type="OrthoDB" id="195091at2759"/>
<dbReference type="PANTHER" id="PTHR44227:SF3">
    <property type="entry name" value="PROTEIN O-MANNOSYL-TRANSFERASE TMTC4"/>
    <property type="match status" value="1"/>
</dbReference>
<keyword evidence="6" id="KW-1185">Reference proteome</keyword>
<evidence type="ECO:0000256" key="1">
    <source>
        <dbReference type="ARBA" id="ARBA00022737"/>
    </source>
</evidence>
<dbReference type="SUPFAM" id="SSF48452">
    <property type="entry name" value="TPR-like"/>
    <property type="match status" value="1"/>
</dbReference>
<dbReference type="InterPro" id="IPR011990">
    <property type="entry name" value="TPR-like_helical_dom_sf"/>
</dbReference>
<comment type="caution">
    <text evidence="5">The sequence shown here is derived from an EMBL/GenBank/DDBJ whole genome shotgun (WGS) entry which is preliminary data.</text>
</comment>
<evidence type="ECO:0000313" key="5">
    <source>
        <dbReference type="EMBL" id="GMI11398.1"/>
    </source>
</evidence>
<keyword evidence="4" id="KW-0472">Membrane</keyword>
<protein>
    <submittedName>
        <fullName evidence="5">Uncharacterized protein</fullName>
    </submittedName>
</protein>
<dbReference type="SMART" id="SM00028">
    <property type="entry name" value="TPR"/>
    <property type="match status" value="3"/>
</dbReference>
<organism evidence="5 6">
    <name type="scientific">Triparma laevis f. longispina</name>
    <dbReference type="NCBI Taxonomy" id="1714387"/>
    <lineage>
        <taxon>Eukaryota</taxon>
        <taxon>Sar</taxon>
        <taxon>Stramenopiles</taxon>
        <taxon>Ochrophyta</taxon>
        <taxon>Bolidophyceae</taxon>
        <taxon>Parmales</taxon>
        <taxon>Triparmaceae</taxon>
        <taxon>Triparma</taxon>
    </lineage>
</organism>
<gene>
    <name evidence="5" type="ORF">TrLO_g5157</name>
</gene>
<name>A0A9W7FFS7_9STRA</name>
<dbReference type="PROSITE" id="PS50293">
    <property type="entry name" value="TPR_REGION"/>
    <property type="match status" value="1"/>
</dbReference>